<organism evidence="1 2">
    <name type="scientific">Tieghemostelium lacteum</name>
    <name type="common">Slime mold</name>
    <name type="synonym">Dictyostelium lacteum</name>
    <dbReference type="NCBI Taxonomy" id="361077"/>
    <lineage>
        <taxon>Eukaryota</taxon>
        <taxon>Amoebozoa</taxon>
        <taxon>Evosea</taxon>
        <taxon>Eumycetozoa</taxon>
        <taxon>Dictyostelia</taxon>
        <taxon>Dictyosteliales</taxon>
        <taxon>Raperosteliaceae</taxon>
        <taxon>Tieghemostelium</taxon>
    </lineage>
</organism>
<dbReference type="PANTHER" id="PTHR22605:SF1">
    <property type="entry name" value="RZ-TYPE DOMAIN-CONTAINING PROTEIN"/>
    <property type="match status" value="1"/>
</dbReference>
<keyword evidence="2" id="KW-1185">Reference proteome</keyword>
<sequence>MACKLVKKTKQPEQRNLCYKIFYKLYRKLPEEFIEVVINYNFDNSTINKELLSYGFEVKFKSTNTQMDEAMYMLDLVVSNQNYYDFFKTTLIDGFKPVNGLYFKIFSEQLYLMLFGSKNYYLHDLQQAAATCLSVSKDIEFTLKLAYQCPNIFKFDIMTKISSQTFGVFLRQLSEYEYHHLSDHQELLKNQDYLTFCGKPTSMLMAQAQKKESTDMLKKYFRDLPMESTHSTLPILVLFTEVLKHHKLIFSDPNGQYIIAVTKLKLLTEKQSLWTQQYDDYFNAFEGFVLDLKNSLKDQAKNYVNSKGHKDTYLNIYKILKGFGVDDLEPYENLEKYQLKSTNFSTMSKFLADNFNFSIGLTVEQQMPLIDRIMVQEKRIMSAQGKKGEYFTSPDKFLDIIIHYKDSNYFLVVLKYFRDIQVKNKGNSNNNSCIEMDSIIEHSIKFLKLLVDIDPTIPLYEQIFREFSKIPDTLYHLEFPLIFKFFYPEKDFTKAIADNITSFINKATLIFGLKENIVCLVEFIDRSEYLHIKDFKQSIDNITQITSAKGIQTTFKEAEKTLNEINDCIGSLNHHQLKNIQYITPELMEFFSSFHSLQSFDDNIQIISSNLIGDKKNSSLLDKSVYLKNLLHEIIQYKMDYKKNQVPKELSFKDFCLKITKMLPTNIDVSLKFVNNDLNLIKSLLNTGGTQSSQTSLQTAMAILEESLFQSNTTKSKSGVEGWSIEITKSGLVLSHDKIEDIVRGLTIINTQDSNNNNLRVISDFKNVFNILQSIHEIHNELSRVNHFEYMGGTIKLDIDGNNIQDLIDREKDYQTNIQEWTSIIQSLPRQLLLLRTPGISSLFSQLTNIINKNTLDRVEETSRVLLPFTRFCIPIDSFSIDDIIIVVQQYPALFEGDSQHFLNQFVPLFLEHLKIEDSSTPPIRSANEEIFTFVTSESQASLFNNLMILNNGVIPHPKQLFYSHSFRRDIDIFFNVVSRFPEETFFVIGIPNEKEKLLSWISKHFSDNTYLAKVYFISTDENSINNELFSFLPKYHAQSNDNWSNFKEQWNSKVKTLKHLSSLNLVKGISGSGKTHFIKSQSQGQNIITVLVRHEFDLNVLVEKIRSLQNKQKSFFIHFIISPLCSYDVLNHFFYPLIGFGFIFGSSGQFININESKSTIYVEIGSPLDSKKIQETNNYNNNLYNDYVYNSIPIISKLSTHMDHTKFPWQIGTKEMTCFSFAVNNLTTYPPISGGQHITMDQYLQHISDIIEGKFNSLGQTTRFLSEDGFCIPRKNFFSLIYERLQFLQHYHLFYQSYLDMSQDQNNEQRYYLIDTVNTMLTCQELYHVFLLESIQLSDPNYSSADKIWKNPPLVTARSILTTIIDNIKDTKAIVDFIDFSNGNGNILPYHKRNSLFTLQHAQKHPNEFKTVISNSFGITTRTYIINYLSEQYGFVLTNELAHRLVVLNNKIKTQRSLILTGDTGVGKTFILIFYSLLINASNDSLPDIIHDIKEHVNKLLKDPHFSDFNLKPISIDGQLFRSLPGCCKIEHIIEVLNQMSQHRHRLTIPVFKTASIINNNNQIINTNDILFSSIGKLLTSILTKYQLIYLPRDSILKPIKDGGAITSIENLVECVQEICSVKFQNLFHRIIMHKKFSSKEFKNFVNDIVHKSTELSKIDRNMKMVVFIDEFNTSPNDTLALINEIFIDGTLDGEGPLPDNIFWIGAMNPLISVKDTINYTGRASENTLAFVVQEIPPSMKNLFFDYGTFQSDSEKQFLDTLFETQNVITVKLPENELKEFKSNLKDSILIGQSTLRKANQSKTHVSIRDIMRALDIYKFFNSDVGIKILRCHFNNLNENDIKIIHWLSIICSFYMTYVLRLSIENDFRDEMISAFESYIHEKHIENLMDEMTSMLTFQSIYSSMCDEKWTNFPEGIARTDSLKLNIFFTIVSIGCGIPLLIVGPPGCSKTLSFSIVLDNINSHKEETQSFYSLMPNAIAYRYQCSAHTTDIEIKDTMDRAIERQKVVGSSKENKIKCVIHFDEAGLVDEENQSPMKVMHDYLDKLSQKTKQTQDHEDVAIIILSNKMLDAAKANRMLILLHPPTISDEDEIALVVGCLFGYKKKLTQEEHFICDALSKSYKKVNQFSNGTKENLFHQRDFVFFLRHLKRSYKDSITSEGLLNSLERHFNGIPLYDLQLLVAEFFRNLKIPLPTKQDNTILRIKESLKETLSEGQNPNTSAFRYMMLIDPSENESSLLILKELENELDINYKVIRVGGFEKDNTPESLVSVVSQIKNEMELGGTVVLVNIQSIESCFYDVFNRYFQIVYDTDGNKSFVANVSFGTHSANCFVHPNFKIIVHLPLSQLKTTQLPWLNRFEKYYLSVDQLLNQLISTNSILREKKPFFDKLQQSGKHFVQEFHHKITNNSLLFGYSNETISSMVYTIAKQSLIDENTTIVPQRIHSELTEETLETNEFRLFNWKLLQIARPESIFKCKSLSESYIKEYIMNQEHFNCFRFLRSVFENYDSKLQQSNKWVLYTRTSLTFHRLKDNEYISVFYDILSENISDSITKDTLKILQLHSIDSTSKCNEQLNSFKQSKTEQILLVFADLTLVNQNQINYLLESFDSKSNNNKMLIIICHFPPEYSIYNQSKIHSIFLNKTEYLYIDSFGINIDLQVTEKQSTLKHSSDIRNFIAQAFGIIVENDSSLHETLTEMFYEHLNYICLEMAYIPGPIIRGVPPLSGNEDTFYRIKSKRLPLLNEIFKNHPIWVNQIIDKFVNNWNSNEILKEIINNVSTLIHNGKLSRSFIDSIKDSLISYFYPVISQFIKLLFNHRTYNTIESIKPGSVEQKLVSELIFSIKSPKISKDISQRYEPITLYPPIYQYSPSQFPLYDTIFSIYENLFSIVLNKVQRKTSMDLQEQFDKLIQSHPIQNLNDIIVNNPQLNSSFLEDFICRTMKIEIPLLHPFILLHQKLSVFRSNSISQYFVNHYSFNNLFIFIRATLFPITCLTNLDINTFTSDMESIIESIEPNQPKKIKKELISYSFNILYNYIIRILDGEDEIDHDEIINWTTAVGEMLNRSPLEKCLLDAQNLLVLATVVSTLYQIFISILSKPDGEDNLTLVVESLKSINYLDTLGDQSILKILETLVHLKEEIIHCNPELSFSTECILGIVQPLAYIKSDKTIEDILQLCHGITDFPLQNIPNGWFVDILKYYFQSTEGTNIVLEKSDRIFKENNIHSMISPMSSFENSTTRLANCLYYLYVDMYQNSEIKLTVIDALSLISSLKNDENRMTLKIQSLSLEVYLIKHFCDTLSSSNVSSINNKEYVQFLNYCFITNSTANTQERELQNKNNQLLFLNSISDQQVLFNYLQSKQFLDKFSLGNLYLDNKINASNQFSLPFVYLESDPHHSFYLTIKNSFETGDFTAVLNESTNYPILRGLFRTVMFILLYREYSEKPNISPIFVTIWQNQQLINHFDLGCVKRIYDKLLNQQFSETEIDKILQKRANKSPYDVEICSIIVNFVAIALGSNERSYLYHFVRSPQLVASTIFPAHDGYTLIDCGIKTPERITTAIGTTVMGGNVLKKFVVTSSIWSLLAFSTTVYTEHYNTILTIGHAIQQPGVIINLKYLVNYLFERGQFSIIYVKNNAEQQNNHIEVCPFLTEFIYLYWRDAYQSSTQAHRSIFASVAECQLLEYQVLIPIINKVQQEYSQKQKQLIEMVEKQSAQHASYLKIRQQMSNINNSASIAFDSIKNFITNQNEPQLKILSFMINNIEMICLSTQFPTLINFLKLFFQHFRDRLTIDHVGLTFPDALDFLTTNSYETKETSSNLKLYWGMLKSTWLKVTNIIKETQFDCHNDKVPLINDETPMAGYLPLIEGKNGAIIDVIDTWMLKTQSECLNFVNDPENTISDSIKSITNGFKSKHREHDISDIPLEYGDNFMLMGSDFNVDSFKRHLEKLFSLYQSMEKSKFKPDLHSIQNQLIVSYLSGKVMGSQLKSFRGVFPFKKQIKLKATKVEKNIKVPQSIKDIQSILSRFNDTTEIDLKSIDSTNQIQKLLGLCNNHDTLDLIARYLSRSCITIINQQKEIYENQLSQDIYEFTGESSLPSDIISILRNIPLGSLISVCNRVIDEFLSYGYLYSNLIPELPQHVGKENKNFFHNLKFNLIELVSQCNDPQLLKSYIEFLKTILTKLTSNHVVQSIRSNINVLFYQKAIHVGEIESPFIIPFESFYDRKMSISVYPLFLRTIHEILSYVLEKFETVENFTKYQEPFNNLTTIDQSDIVHEVTMEEASVNQISQPDSEVIYSEYAVTHDFMEELDSDDEQEDGEELSNDDVNMYQTYGTNSHTEHLRPIKLLEKQDPNFSHCIFNWLRYIPEFDNILTSKKSGTLEELQLQLSKFRNRSKKNNMRKKIDIEKLCNQLIIDSEVKPTNTENISDKIISILETISNIDPTVLSLFQWTIKSHCDTCNTDIENQLTIPLKEFDPNKHSSKSLQEIFNHHFSIQNSCLHNNITNQVINLPKYIFIPINRFSSKNYSKIQLDNAISIDKILPGTKSYSYSIDSIISLEESNLFTIHIRKSDFIIRCSNRNTISTLPYRKTSFSIEKTNCVLVIMKLENNIIEQEYGSVSVYNNFIENTQQNNNNVLVNDLLQKLENLQINSKDSIQHVLKPEIQINNNNSSEDFVYGLDGTEVSKSIIGSDIQKSKESLDSIYEKGPKAWISSLKMQSQTKSELITILESKNILDFISLFNFKEWENIITKSGMRNSFLKYVDTLKKNFLEKNIISEDDLNGISKQQLQDIYEAGFISYIKSHENIEEKMKGIISEILDSEGLDDFLLLFACDSFDALLPSDEIKTKLVPLITNLKQLFLKHNILSLEDLN</sequence>
<dbReference type="OrthoDB" id="19599at2759"/>
<dbReference type="PANTHER" id="PTHR22605">
    <property type="entry name" value="RZ-TYPE DOMAIN-CONTAINING PROTEIN"/>
    <property type="match status" value="1"/>
</dbReference>
<gene>
    <name evidence="1" type="ORF">DLAC_06181</name>
</gene>
<dbReference type="InterPro" id="IPR031248">
    <property type="entry name" value="RNF213"/>
</dbReference>
<dbReference type="GO" id="GO:0016887">
    <property type="term" value="F:ATP hydrolysis activity"/>
    <property type="evidence" value="ECO:0007669"/>
    <property type="project" value="InterPro"/>
</dbReference>
<dbReference type="GO" id="GO:0004842">
    <property type="term" value="F:ubiquitin-protein transferase activity"/>
    <property type="evidence" value="ECO:0007669"/>
    <property type="project" value="InterPro"/>
</dbReference>
<accession>A0A151ZHU8</accession>
<name>A0A151ZHU8_TIELA</name>
<protein>
    <submittedName>
        <fullName evidence="1">Uncharacterized protein</fullName>
    </submittedName>
</protein>
<dbReference type="Gene3D" id="3.40.50.300">
    <property type="entry name" value="P-loop containing nucleotide triphosphate hydrolases"/>
    <property type="match status" value="1"/>
</dbReference>
<dbReference type="EMBL" id="LODT01000028">
    <property type="protein sequence ID" value="KYQ93487.1"/>
    <property type="molecule type" value="Genomic_DNA"/>
</dbReference>
<dbReference type="InterPro" id="IPR027417">
    <property type="entry name" value="P-loop_NTPase"/>
</dbReference>
<evidence type="ECO:0000313" key="1">
    <source>
        <dbReference type="EMBL" id="KYQ93487.1"/>
    </source>
</evidence>
<dbReference type="Proteomes" id="UP000076078">
    <property type="component" value="Unassembled WGS sequence"/>
</dbReference>
<dbReference type="STRING" id="361077.A0A151ZHU8"/>
<proteinExistence type="predicted"/>
<evidence type="ECO:0000313" key="2">
    <source>
        <dbReference type="Proteomes" id="UP000076078"/>
    </source>
</evidence>
<dbReference type="SUPFAM" id="SSF52540">
    <property type="entry name" value="P-loop containing nucleoside triphosphate hydrolases"/>
    <property type="match status" value="2"/>
</dbReference>
<comment type="caution">
    <text evidence="1">The sequence shown here is derived from an EMBL/GenBank/DDBJ whole genome shotgun (WGS) entry which is preliminary data.</text>
</comment>
<reference evidence="1 2" key="1">
    <citation type="submission" date="2015-12" db="EMBL/GenBank/DDBJ databases">
        <title>Dictyostelia acquired genes for synthesis and detection of signals that induce cell-type specialization by lateral gene transfer from prokaryotes.</title>
        <authorList>
            <person name="Gloeckner G."/>
            <person name="Schaap P."/>
        </authorList>
    </citation>
    <scope>NUCLEOTIDE SEQUENCE [LARGE SCALE GENOMIC DNA]</scope>
    <source>
        <strain evidence="1 2">TK</strain>
    </source>
</reference>
<dbReference type="InParanoid" id="A0A151ZHU8"/>